<proteinExistence type="predicted"/>
<organism evidence="1 2">
    <name type="scientific">Chlorovirus heliozoae</name>
    <dbReference type="NCBI Taxonomy" id="322019"/>
    <lineage>
        <taxon>Viruses</taxon>
        <taxon>Varidnaviria</taxon>
        <taxon>Bamfordvirae</taxon>
        <taxon>Nucleocytoviricota</taxon>
        <taxon>Megaviricetes</taxon>
        <taxon>Algavirales</taxon>
        <taxon>Phycodnaviridae</taxon>
        <taxon>Chlorovirus</taxon>
    </lineage>
</organism>
<dbReference type="RefSeq" id="YP_001426511.1">
    <property type="nucleotide sequence ID" value="NC_008724.1"/>
</dbReference>
<evidence type="ECO:0000313" key="1">
    <source>
        <dbReference type="EMBL" id="ABT16164.1"/>
    </source>
</evidence>
<protein>
    <submittedName>
        <fullName evidence="1">Uncharacterized protein z030L</fullName>
    </submittedName>
</protein>
<name>A7K7Z0_9PHYC</name>
<evidence type="ECO:0000313" key="2">
    <source>
        <dbReference type="Proteomes" id="UP000202420"/>
    </source>
</evidence>
<reference evidence="1 2" key="1">
    <citation type="submission" date="2006-09" db="EMBL/GenBank/DDBJ databases">
        <title>Sequence and annotation of the 288-kb ATCV-1 virus that infects an endosymbiotic Chlorella strain of the heliozoon Acanthocystis turfacea.</title>
        <authorList>
            <person name="Fitzgerald L.A."/>
            <person name="Graves M.V."/>
            <person name="Li X."/>
            <person name="Pfitzner A.J.P."/>
            <person name="Hartigan J."/>
            <person name="Van Etten J.L."/>
        </authorList>
    </citation>
    <scope>NUCLEOTIDE SEQUENCE [LARGE SCALE GENOMIC DNA]</scope>
    <source>
        <strain evidence="1 2">ATCV-1</strain>
    </source>
</reference>
<sequence length="114" mass="13282">MRFRALMTTRTASFKYTPQRGSRTSRTFSSKLSRRLCTRRTMREGMPCSTRWTVRTLISSGGYSRYPRMHCGQRTTTERRLSNMTCSTISTMVSLKRFFHLCVSKMLVYPNSGN</sequence>
<dbReference type="KEGG" id="vg:5470797"/>
<dbReference type="EMBL" id="EF101928">
    <property type="protein sequence ID" value="ABT16164.1"/>
    <property type="molecule type" value="Genomic_DNA"/>
</dbReference>
<dbReference type="Proteomes" id="UP000202420">
    <property type="component" value="Segment"/>
</dbReference>
<dbReference type="GeneID" id="5470797"/>
<gene>
    <name evidence="1" type="primary">z030L</name>
    <name evidence="1" type="ORF">ATCV1_z030L</name>
</gene>
<accession>A7K7Z0</accession>
<keyword evidence="2" id="KW-1185">Reference proteome</keyword>